<comment type="caution">
    <text evidence="5">Lacks conserved residue(s) required for the propagation of feature annotation.</text>
</comment>
<evidence type="ECO:0000256" key="3">
    <source>
        <dbReference type="ARBA" id="ARBA00023157"/>
    </source>
</evidence>
<dbReference type="FunFam" id="2.10.25.10:FF:000143">
    <property type="entry name" value="Protein crumbs 1"/>
    <property type="match status" value="1"/>
</dbReference>
<dbReference type="Proteomes" id="UP000011014">
    <property type="component" value="Unassembled WGS sequence"/>
</dbReference>
<dbReference type="InterPro" id="IPR000742">
    <property type="entry name" value="EGF"/>
</dbReference>
<feature type="disulfide bond" evidence="5">
    <location>
        <begin position="74"/>
        <end position="83"/>
    </location>
</feature>
<dbReference type="CDD" id="cd00054">
    <property type="entry name" value="EGF_CA"/>
    <property type="match status" value="2"/>
</dbReference>
<name>E4YRA2_OIKDI</name>
<accession>E4YRA2</accession>
<dbReference type="GO" id="GO:0007157">
    <property type="term" value="P:heterophilic cell-cell adhesion via plasma membrane cell adhesion molecules"/>
    <property type="evidence" value="ECO:0007669"/>
    <property type="project" value="TreeGrafter"/>
</dbReference>
<dbReference type="InterPro" id="IPR000152">
    <property type="entry name" value="EGF-type_Asp/Asn_hydroxyl_site"/>
</dbReference>
<dbReference type="SUPFAM" id="SSF57196">
    <property type="entry name" value="EGF/Laminin"/>
    <property type="match status" value="3"/>
</dbReference>
<dbReference type="GO" id="GO:0032991">
    <property type="term" value="C:protein-containing complex"/>
    <property type="evidence" value="ECO:0007669"/>
    <property type="project" value="TreeGrafter"/>
</dbReference>
<feature type="disulfide bond" evidence="5">
    <location>
        <begin position="135"/>
        <end position="152"/>
    </location>
</feature>
<dbReference type="EMBL" id="FN655106">
    <property type="protein sequence ID" value="CBY37994.1"/>
    <property type="molecule type" value="Genomic_DNA"/>
</dbReference>
<feature type="domain" description="EGF-like" evidence="6">
    <location>
        <begin position="47"/>
        <end position="84"/>
    </location>
</feature>
<dbReference type="InterPro" id="IPR001881">
    <property type="entry name" value="EGF-like_Ca-bd_dom"/>
</dbReference>
<dbReference type="FunFam" id="2.10.25.10:FF:000031">
    <property type="entry name" value="neurogenic locus notch homolog protein 3"/>
    <property type="match status" value="1"/>
</dbReference>
<dbReference type="InterPro" id="IPR051022">
    <property type="entry name" value="Notch_Cell-Fate_Det"/>
</dbReference>
<evidence type="ECO:0000256" key="2">
    <source>
        <dbReference type="ARBA" id="ARBA00022737"/>
    </source>
</evidence>
<dbReference type="Pfam" id="PF00008">
    <property type="entry name" value="EGF"/>
    <property type="match status" value="1"/>
</dbReference>
<dbReference type="SMART" id="SM00181">
    <property type="entry name" value="EGF"/>
    <property type="match status" value="4"/>
</dbReference>
<keyword evidence="2" id="KW-0677">Repeat</keyword>
<dbReference type="PROSITE" id="PS01187">
    <property type="entry name" value="EGF_CA"/>
    <property type="match status" value="2"/>
</dbReference>
<evidence type="ECO:0000256" key="1">
    <source>
        <dbReference type="ARBA" id="ARBA00022536"/>
    </source>
</evidence>
<dbReference type="AlphaFoldDB" id="E4YRA2"/>
<dbReference type="SMART" id="SM00179">
    <property type="entry name" value="EGF_CA"/>
    <property type="match status" value="3"/>
</dbReference>
<keyword evidence="4" id="KW-0325">Glycoprotein</keyword>
<keyword evidence="3 5" id="KW-1015">Disulfide bond</keyword>
<feature type="domain" description="EGF-like" evidence="6">
    <location>
        <begin position="126"/>
        <end position="161"/>
    </location>
</feature>
<dbReference type="PANTHER" id="PTHR24049:SF40">
    <property type="entry name" value="EGF-LIKE DOMAIN-CONTAINING PROTEIN"/>
    <property type="match status" value="1"/>
</dbReference>
<feature type="domain" description="EGF-like" evidence="6">
    <location>
        <begin position="86"/>
        <end position="122"/>
    </location>
</feature>
<dbReference type="GO" id="GO:0005886">
    <property type="term" value="C:plasma membrane"/>
    <property type="evidence" value="ECO:0007669"/>
    <property type="project" value="TreeGrafter"/>
</dbReference>
<keyword evidence="1 5" id="KW-0245">EGF-like domain</keyword>
<evidence type="ECO:0000313" key="7">
    <source>
        <dbReference type="EMBL" id="CBY37994.1"/>
    </source>
</evidence>
<dbReference type="PANTHER" id="PTHR24049">
    <property type="entry name" value="CRUMBS FAMILY MEMBER"/>
    <property type="match status" value="1"/>
</dbReference>
<dbReference type="PROSITE" id="PS00010">
    <property type="entry name" value="ASX_HYDROXYL"/>
    <property type="match status" value="2"/>
</dbReference>
<dbReference type="Pfam" id="PF07645">
    <property type="entry name" value="EGF_CA"/>
    <property type="match status" value="1"/>
</dbReference>
<protein>
    <recommendedName>
        <fullName evidence="6">EGF-like domain-containing protein</fullName>
    </recommendedName>
</protein>
<proteinExistence type="predicted"/>
<dbReference type="PRINTS" id="PR00010">
    <property type="entry name" value="EGFBLOOD"/>
</dbReference>
<organism evidence="7">
    <name type="scientific">Oikopleura dioica</name>
    <name type="common">Tunicate</name>
    <dbReference type="NCBI Taxonomy" id="34765"/>
    <lineage>
        <taxon>Eukaryota</taxon>
        <taxon>Metazoa</taxon>
        <taxon>Chordata</taxon>
        <taxon>Tunicata</taxon>
        <taxon>Appendicularia</taxon>
        <taxon>Copelata</taxon>
        <taxon>Oikopleuridae</taxon>
        <taxon>Oikopleura</taxon>
    </lineage>
</organism>
<dbReference type="GO" id="GO:0045197">
    <property type="term" value="P:establishment or maintenance of epithelial cell apical/basal polarity"/>
    <property type="evidence" value="ECO:0007669"/>
    <property type="project" value="TreeGrafter"/>
</dbReference>
<dbReference type="PROSITE" id="PS00022">
    <property type="entry name" value="EGF_1"/>
    <property type="match status" value="2"/>
</dbReference>
<dbReference type="InterPro" id="IPR049883">
    <property type="entry name" value="NOTCH1_EGF-like"/>
</dbReference>
<dbReference type="InterPro" id="IPR018097">
    <property type="entry name" value="EGF_Ca-bd_CS"/>
</dbReference>
<dbReference type="GO" id="GO:0005509">
    <property type="term" value="F:calcium ion binding"/>
    <property type="evidence" value="ECO:0007669"/>
    <property type="project" value="InterPro"/>
</dbReference>
<reference evidence="7" key="1">
    <citation type="journal article" date="2010" name="Science">
        <title>Plasticity of animal genome architecture unmasked by rapid evolution of a pelagic tunicate.</title>
        <authorList>
            <person name="Denoeud F."/>
            <person name="Henriet S."/>
            <person name="Mungpakdee S."/>
            <person name="Aury J.M."/>
            <person name="Da Silva C."/>
            <person name="Brinkmann H."/>
            <person name="Mikhaleva J."/>
            <person name="Olsen L.C."/>
            <person name="Jubin C."/>
            <person name="Canestro C."/>
            <person name="Bouquet J.M."/>
            <person name="Danks G."/>
            <person name="Poulain J."/>
            <person name="Campsteijn C."/>
            <person name="Adamski M."/>
            <person name="Cross I."/>
            <person name="Yadetie F."/>
            <person name="Muffato M."/>
            <person name="Louis A."/>
            <person name="Butcher S."/>
            <person name="Tsagkogeorga G."/>
            <person name="Konrad A."/>
            <person name="Singh S."/>
            <person name="Jensen M.F."/>
            <person name="Cong E.H."/>
            <person name="Eikeseth-Otteraa H."/>
            <person name="Noel B."/>
            <person name="Anthouard V."/>
            <person name="Porcel B.M."/>
            <person name="Kachouri-Lafond R."/>
            <person name="Nishino A."/>
            <person name="Ugolini M."/>
            <person name="Chourrout P."/>
            <person name="Nishida H."/>
            <person name="Aasland R."/>
            <person name="Huzurbazar S."/>
            <person name="Westhof E."/>
            <person name="Delsuc F."/>
            <person name="Lehrach H."/>
            <person name="Reinhardt R."/>
            <person name="Weissenbach J."/>
            <person name="Roy S.W."/>
            <person name="Artiguenave F."/>
            <person name="Postlethwait J.H."/>
            <person name="Manak J.R."/>
            <person name="Thompson E.M."/>
            <person name="Jaillon O."/>
            <person name="Du Pasquier L."/>
            <person name="Boudinot P."/>
            <person name="Liberles D.A."/>
            <person name="Volff J.N."/>
            <person name="Philippe H."/>
            <person name="Lenhard B."/>
            <person name="Roest Crollius H."/>
            <person name="Wincker P."/>
            <person name="Chourrout D."/>
        </authorList>
    </citation>
    <scope>NUCLEOTIDE SEQUENCE [LARGE SCALE GENOMIC DNA]</scope>
</reference>
<evidence type="ECO:0000256" key="5">
    <source>
        <dbReference type="PROSITE-ProRule" id="PRU00076"/>
    </source>
</evidence>
<evidence type="ECO:0000259" key="6">
    <source>
        <dbReference type="PROSITE" id="PS50026"/>
    </source>
</evidence>
<dbReference type="Gene3D" id="2.10.25.10">
    <property type="entry name" value="Laminin"/>
    <property type="match status" value="2"/>
</dbReference>
<gene>
    <name evidence="7" type="ORF">GSOID_T00031495001</name>
</gene>
<feature type="disulfide bond" evidence="5">
    <location>
        <begin position="112"/>
        <end position="121"/>
    </location>
</feature>
<dbReference type="PROSITE" id="PS50026">
    <property type="entry name" value="EGF_3"/>
    <property type="match status" value="3"/>
</dbReference>
<dbReference type="PROSITE" id="PS01186">
    <property type="entry name" value="EGF_2"/>
    <property type="match status" value="1"/>
</dbReference>
<evidence type="ECO:0000256" key="4">
    <source>
        <dbReference type="ARBA" id="ARBA00023180"/>
    </source>
</evidence>
<sequence>MALSGFEISYEIIPPDPCEGVNCNSGSCERGLCNCPANLSGEFCESDFDECASGEPCGQHGVCVNSFGGFDCICLPGYSGVFCEEEINECASDPCRNGGTCLNEEGIFQCICREFFSGERCENTVERVECSASLCSSNGTCQQTNEPPFFRCICEPGASGEGQWQ</sequence>